<organism evidence="1 2">
    <name type="scientific">Phytophthora nicotianae P1976</name>
    <dbReference type="NCBI Taxonomy" id="1317066"/>
    <lineage>
        <taxon>Eukaryota</taxon>
        <taxon>Sar</taxon>
        <taxon>Stramenopiles</taxon>
        <taxon>Oomycota</taxon>
        <taxon>Peronosporomycetes</taxon>
        <taxon>Peronosporales</taxon>
        <taxon>Peronosporaceae</taxon>
        <taxon>Phytophthora</taxon>
    </lineage>
</organism>
<dbReference type="AlphaFoldDB" id="A0A081B238"/>
<evidence type="ECO:0000313" key="2">
    <source>
        <dbReference type="Proteomes" id="UP000028582"/>
    </source>
</evidence>
<name>A0A081B238_PHYNI</name>
<comment type="caution">
    <text evidence="1">The sequence shown here is derived from an EMBL/GenBank/DDBJ whole genome shotgun (WGS) entry which is preliminary data.</text>
</comment>
<dbReference type="EMBL" id="ANJA01000186">
    <property type="protein sequence ID" value="ETO85199.1"/>
    <property type="molecule type" value="Genomic_DNA"/>
</dbReference>
<dbReference type="OrthoDB" id="125076at2759"/>
<accession>A0A081B238</accession>
<dbReference type="Proteomes" id="UP000028582">
    <property type="component" value="Unassembled WGS sequence"/>
</dbReference>
<protein>
    <submittedName>
        <fullName evidence="1">Uncharacterized protein</fullName>
    </submittedName>
</protein>
<proteinExistence type="predicted"/>
<sequence length="197" mass="23463">MLSFGTRKKYWETWTEYDLLEEESFALLESILDDENGEISARSGADTIDLDKQYEGLEEEEAFALLESMHDEDDCSMYGQFHTEQQEREKATFELLEQFHEDDEHPVDQDILNMEHQTQGIDPLEMKRLEDAAFALLETILDDDEPIDEDILFQPHKLRQHQYLDSLEEDYEFIDCIVQDSYELNRIEFMFRSIRLN</sequence>
<gene>
    <name evidence="1" type="ORF">F444_00963</name>
</gene>
<reference evidence="1 2" key="1">
    <citation type="submission" date="2013-11" db="EMBL/GenBank/DDBJ databases">
        <title>The Genome Sequence of Phytophthora parasitica P1976.</title>
        <authorList>
            <consortium name="The Broad Institute Genomics Platform"/>
            <person name="Russ C."/>
            <person name="Tyler B."/>
            <person name="Panabieres F."/>
            <person name="Shan W."/>
            <person name="Tripathy S."/>
            <person name="Grunwald N."/>
            <person name="Machado M."/>
            <person name="Johnson C.S."/>
            <person name="Walker B."/>
            <person name="Young S."/>
            <person name="Zeng Q."/>
            <person name="Gargeya S."/>
            <person name="Fitzgerald M."/>
            <person name="Haas B."/>
            <person name="Abouelleil A."/>
            <person name="Allen A.W."/>
            <person name="Alvarado L."/>
            <person name="Arachchi H.M."/>
            <person name="Berlin A.M."/>
            <person name="Chapman S.B."/>
            <person name="Gainer-Dewar J."/>
            <person name="Goldberg J."/>
            <person name="Griggs A."/>
            <person name="Gujja S."/>
            <person name="Hansen M."/>
            <person name="Howarth C."/>
            <person name="Imamovic A."/>
            <person name="Ireland A."/>
            <person name="Larimer J."/>
            <person name="McCowan C."/>
            <person name="Murphy C."/>
            <person name="Pearson M."/>
            <person name="Poon T.W."/>
            <person name="Priest M."/>
            <person name="Roberts A."/>
            <person name="Saif S."/>
            <person name="Shea T."/>
            <person name="Sisk P."/>
            <person name="Sykes S."/>
            <person name="Wortman J."/>
            <person name="Nusbaum C."/>
            <person name="Birren B."/>
        </authorList>
    </citation>
    <scope>NUCLEOTIDE SEQUENCE [LARGE SCALE GENOMIC DNA]</scope>
    <source>
        <strain evidence="1 2">P1976</strain>
    </source>
</reference>
<evidence type="ECO:0000313" key="1">
    <source>
        <dbReference type="EMBL" id="ETO85199.1"/>
    </source>
</evidence>